<keyword evidence="3" id="KW-1185">Reference proteome</keyword>
<dbReference type="Proteomes" id="UP000053477">
    <property type="component" value="Unassembled WGS sequence"/>
</dbReference>
<evidence type="ECO:0000259" key="1">
    <source>
        <dbReference type="Pfam" id="PF13302"/>
    </source>
</evidence>
<feature type="domain" description="N-acetyltransferase" evidence="1">
    <location>
        <begin position="60"/>
        <end position="208"/>
    </location>
</feature>
<dbReference type="InterPro" id="IPR016181">
    <property type="entry name" value="Acyl_CoA_acyltransferase"/>
</dbReference>
<dbReference type="PANTHER" id="PTHR43441">
    <property type="entry name" value="RIBOSOMAL-PROTEIN-SERINE ACETYLTRANSFERASE"/>
    <property type="match status" value="1"/>
</dbReference>
<dbReference type="STRING" id="27342.A0A0H2RMV3"/>
<organism evidence="2 3">
    <name type="scientific">Schizopora paradoxa</name>
    <dbReference type="NCBI Taxonomy" id="27342"/>
    <lineage>
        <taxon>Eukaryota</taxon>
        <taxon>Fungi</taxon>
        <taxon>Dikarya</taxon>
        <taxon>Basidiomycota</taxon>
        <taxon>Agaricomycotina</taxon>
        <taxon>Agaricomycetes</taxon>
        <taxon>Hymenochaetales</taxon>
        <taxon>Schizoporaceae</taxon>
        <taxon>Schizopora</taxon>
    </lineage>
</organism>
<dbReference type="InterPro" id="IPR051908">
    <property type="entry name" value="Ribosomal_N-acetyltransferase"/>
</dbReference>
<proteinExistence type="predicted"/>
<gene>
    <name evidence="2" type="ORF">SCHPADRAFT_376968</name>
</gene>
<dbReference type="AlphaFoldDB" id="A0A0H2RMV3"/>
<reference evidence="2 3" key="1">
    <citation type="submission" date="2015-04" db="EMBL/GenBank/DDBJ databases">
        <title>Complete genome sequence of Schizopora paradoxa KUC8140, a cosmopolitan wood degrader in East Asia.</title>
        <authorList>
            <consortium name="DOE Joint Genome Institute"/>
            <person name="Min B."/>
            <person name="Park H."/>
            <person name="Jang Y."/>
            <person name="Kim J.-J."/>
            <person name="Kim K.H."/>
            <person name="Pangilinan J."/>
            <person name="Lipzen A."/>
            <person name="Riley R."/>
            <person name="Grigoriev I.V."/>
            <person name="Spatafora J.W."/>
            <person name="Choi I.-G."/>
        </authorList>
    </citation>
    <scope>NUCLEOTIDE SEQUENCE [LARGE SCALE GENOMIC DNA]</scope>
    <source>
        <strain evidence="2 3">KUC8140</strain>
    </source>
</reference>
<name>A0A0H2RMV3_9AGAM</name>
<dbReference type="InterPro" id="IPR000182">
    <property type="entry name" value="GNAT_dom"/>
</dbReference>
<sequence length="274" mass="31032">MQTPEQTIRVPCDGVQDLPWCNSYTNTRPALPTDELYGPTPYDVNFCLPYDPKYLETDQVRLVPFIPRLHAQAFFQHAQSYPEDFRYMRYSPPKSLKEVLEFFELEYRRDPGKMAFVAVDKLTGAIGGIVTLADCDAVNLRAAISMGFAFRAYRGTFGAALSAALLLRYCLNLPSDPVAPGLGLRRVTWSSHTDNFKSLMLARALGFRLESERRWERTITPEKLGNDRPIRSDDGCERRGADDNVLVICFDEWEAGVKQIISGALATMRYEAKL</sequence>
<dbReference type="OrthoDB" id="41238at2759"/>
<protein>
    <recommendedName>
        <fullName evidence="1">N-acetyltransferase domain-containing protein</fullName>
    </recommendedName>
</protein>
<accession>A0A0H2RMV3</accession>
<dbReference type="InParanoid" id="A0A0H2RMV3"/>
<dbReference type="SUPFAM" id="SSF55729">
    <property type="entry name" value="Acyl-CoA N-acyltransferases (Nat)"/>
    <property type="match status" value="1"/>
</dbReference>
<dbReference type="EMBL" id="KQ085963">
    <property type="protein sequence ID" value="KLO13219.1"/>
    <property type="molecule type" value="Genomic_DNA"/>
</dbReference>
<dbReference type="PANTHER" id="PTHR43441:SF5">
    <property type="entry name" value="FAMILY ACETYLTRANSFERASE, PUTATIVE-RELATED"/>
    <property type="match status" value="1"/>
</dbReference>
<dbReference type="Pfam" id="PF13302">
    <property type="entry name" value="Acetyltransf_3"/>
    <property type="match status" value="1"/>
</dbReference>
<evidence type="ECO:0000313" key="3">
    <source>
        <dbReference type="Proteomes" id="UP000053477"/>
    </source>
</evidence>
<evidence type="ECO:0000313" key="2">
    <source>
        <dbReference type="EMBL" id="KLO13219.1"/>
    </source>
</evidence>
<dbReference type="GO" id="GO:1990189">
    <property type="term" value="F:protein N-terminal-serine acetyltransferase activity"/>
    <property type="evidence" value="ECO:0007669"/>
    <property type="project" value="TreeGrafter"/>
</dbReference>
<dbReference type="GO" id="GO:0008999">
    <property type="term" value="F:protein-N-terminal-alanine acetyltransferase activity"/>
    <property type="evidence" value="ECO:0007669"/>
    <property type="project" value="TreeGrafter"/>
</dbReference>
<dbReference type="Gene3D" id="3.40.630.30">
    <property type="match status" value="1"/>
</dbReference>